<dbReference type="InterPro" id="IPR017853">
    <property type="entry name" value="GH"/>
</dbReference>
<reference evidence="4" key="2">
    <citation type="submission" date="2021-04" db="EMBL/GenBank/DDBJ databases">
        <authorList>
            <person name="Gilroy R."/>
        </authorList>
    </citation>
    <scope>NUCLEOTIDE SEQUENCE</scope>
    <source>
        <strain evidence="4">3436</strain>
    </source>
</reference>
<proteinExistence type="predicted"/>
<dbReference type="Gene3D" id="3.20.20.80">
    <property type="entry name" value="Glycosidases"/>
    <property type="match status" value="1"/>
</dbReference>
<dbReference type="Pfam" id="PF02638">
    <property type="entry name" value="GHL10"/>
    <property type="match status" value="1"/>
</dbReference>
<comment type="caution">
    <text evidence="4">The sequence shown here is derived from an EMBL/GenBank/DDBJ whole genome shotgun (WGS) entry which is preliminary data.</text>
</comment>
<sequence length="423" mass="45910">MQRWFWGLAALFLLAATALAPLLLCPPSDGDNALLMPGFTLPESTAAPSAPSPTVQPTARTTPYRAVWVSYLEWQQVDFSSAETFSAQVGAMLDNICSLGATVVLAQVRPFGDALYPSGYFPFSHLCTGTQGQDPGFDPLALLVEAAHDRGLELEAWVNPYRLQAGGVPALCEDSPAVQHPHWVKATDTGLYLDPANPDVRQYIADGVEELCRNYAIDGIHFDDYFYPTTSATFDAAEYAAANTQLSREEWRRQNVNGLVSLCHSVTQAYGVRFGVAPLADVQLCYSGQYSDAALWLAQGGYVDYLMPQLYWGLGYEQNGDTANSLASLAAQWAALPRADGVELYIGLGAYRIGAGDGSTADTGEWQTGHALADQLDALEELGIRGVGLYRYASLWGNPDWPDLAEQEREALAQRWVTASPGY</sequence>
<dbReference type="InterPro" id="IPR052177">
    <property type="entry name" value="Divisome_Glycosyl_Hydrolase"/>
</dbReference>
<feature type="domain" description="Glycosyl hydrolase-like 10" evidence="3">
    <location>
        <begin position="65"/>
        <end position="355"/>
    </location>
</feature>
<dbReference type="SUPFAM" id="SSF51445">
    <property type="entry name" value="(Trans)glycosidases"/>
    <property type="match status" value="1"/>
</dbReference>
<dbReference type="EMBL" id="DXBO01000174">
    <property type="protein sequence ID" value="HIZ49358.1"/>
    <property type="molecule type" value="Genomic_DNA"/>
</dbReference>
<name>A0A9D2JH44_9FIRM</name>
<accession>A0A9D2JH44</accession>
<dbReference type="Proteomes" id="UP000824031">
    <property type="component" value="Unassembled WGS sequence"/>
</dbReference>
<keyword evidence="1 2" id="KW-0732">Signal</keyword>
<dbReference type="PANTHER" id="PTHR43405">
    <property type="entry name" value="GLYCOSYL HYDROLASE DIGH"/>
    <property type="match status" value="1"/>
</dbReference>
<dbReference type="PANTHER" id="PTHR43405:SF1">
    <property type="entry name" value="GLYCOSYL HYDROLASE DIGH"/>
    <property type="match status" value="1"/>
</dbReference>
<reference evidence="4" key="1">
    <citation type="journal article" date="2021" name="PeerJ">
        <title>Extensive microbial diversity within the chicken gut microbiome revealed by metagenomics and culture.</title>
        <authorList>
            <person name="Gilroy R."/>
            <person name="Ravi A."/>
            <person name="Getino M."/>
            <person name="Pursley I."/>
            <person name="Horton D.L."/>
            <person name="Alikhan N.F."/>
            <person name="Baker D."/>
            <person name="Gharbi K."/>
            <person name="Hall N."/>
            <person name="Watson M."/>
            <person name="Adriaenssens E.M."/>
            <person name="Foster-Nyarko E."/>
            <person name="Jarju S."/>
            <person name="Secka A."/>
            <person name="Antonio M."/>
            <person name="Oren A."/>
            <person name="Chaudhuri R.R."/>
            <person name="La Ragione R."/>
            <person name="Hildebrand F."/>
            <person name="Pallen M.J."/>
        </authorList>
    </citation>
    <scope>NUCLEOTIDE SEQUENCE</scope>
    <source>
        <strain evidence="4">3436</strain>
    </source>
</reference>
<gene>
    <name evidence="4" type="ORF">H9810_11625</name>
</gene>
<protein>
    <submittedName>
        <fullName evidence="4">Family 10 glycosylhydrolase</fullName>
    </submittedName>
</protein>
<dbReference type="InterPro" id="IPR003790">
    <property type="entry name" value="GHL10"/>
</dbReference>
<dbReference type="AlphaFoldDB" id="A0A9D2JH44"/>
<organism evidence="4 5">
    <name type="scientific">Candidatus Gemmiger excrementavium</name>
    <dbReference type="NCBI Taxonomy" id="2838608"/>
    <lineage>
        <taxon>Bacteria</taxon>
        <taxon>Bacillati</taxon>
        <taxon>Bacillota</taxon>
        <taxon>Clostridia</taxon>
        <taxon>Eubacteriales</taxon>
        <taxon>Gemmiger</taxon>
    </lineage>
</organism>
<feature type="chain" id="PRO_5039623520" evidence="2">
    <location>
        <begin position="21"/>
        <end position="423"/>
    </location>
</feature>
<evidence type="ECO:0000313" key="4">
    <source>
        <dbReference type="EMBL" id="HIZ49358.1"/>
    </source>
</evidence>
<evidence type="ECO:0000256" key="1">
    <source>
        <dbReference type="ARBA" id="ARBA00022729"/>
    </source>
</evidence>
<evidence type="ECO:0000313" key="5">
    <source>
        <dbReference type="Proteomes" id="UP000824031"/>
    </source>
</evidence>
<evidence type="ECO:0000259" key="3">
    <source>
        <dbReference type="Pfam" id="PF02638"/>
    </source>
</evidence>
<feature type="signal peptide" evidence="2">
    <location>
        <begin position="1"/>
        <end position="20"/>
    </location>
</feature>
<evidence type="ECO:0000256" key="2">
    <source>
        <dbReference type="SAM" id="SignalP"/>
    </source>
</evidence>